<evidence type="ECO:0000313" key="3">
    <source>
        <dbReference type="Proteomes" id="UP000593579"/>
    </source>
</evidence>
<accession>A0A7J9BXF1</accession>
<proteinExistence type="predicted"/>
<evidence type="ECO:0000313" key="2">
    <source>
        <dbReference type="EMBL" id="MBA0740854.1"/>
    </source>
</evidence>
<organism evidence="2 3">
    <name type="scientific">Gossypium gossypioides</name>
    <name type="common">Mexican cotton</name>
    <name type="synonym">Selera gossypioides</name>
    <dbReference type="NCBI Taxonomy" id="34282"/>
    <lineage>
        <taxon>Eukaryota</taxon>
        <taxon>Viridiplantae</taxon>
        <taxon>Streptophyta</taxon>
        <taxon>Embryophyta</taxon>
        <taxon>Tracheophyta</taxon>
        <taxon>Spermatophyta</taxon>
        <taxon>Magnoliopsida</taxon>
        <taxon>eudicotyledons</taxon>
        <taxon>Gunneridae</taxon>
        <taxon>Pentapetalae</taxon>
        <taxon>rosids</taxon>
        <taxon>malvids</taxon>
        <taxon>Malvales</taxon>
        <taxon>Malvaceae</taxon>
        <taxon>Malvoideae</taxon>
        <taxon>Gossypium</taxon>
    </lineage>
</organism>
<dbReference type="Gene3D" id="3.30.420.10">
    <property type="entry name" value="Ribonuclease H-like superfamily/Ribonuclease H"/>
    <property type="match status" value="1"/>
</dbReference>
<comment type="caution">
    <text evidence="2">The sequence shown here is derived from an EMBL/GenBank/DDBJ whole genome shotgun (WGS) entry which is preliminary data.</text>
</comment>
<reference evidence="2 3" key="1">
    <citation type="journal article" date="2019" name="Genome Biol. Evol.">
        <title>Insights into the evolution of the New World diploid cottons (Gossypium, subgenus Houzingenia) based on genome sequencing.</title>
        <authorList>
            <person name="Grover C.E."/>
            <person name="Arick M.A. 2nd"/>
            <person name="Thrash A."/>
            <person name="Conover J.L."/>
            <person name="Sanders W.S."/>
            <person name="Peterson D.G."/>
            <person name="Frelichowski J.E."/>
            <person name="Scheffler J.A."/>
            <person name="Scheffler B.E."/>
            <person name="Wendel J.F."/>
        </authorList>
    </citation>
    <scope>NUCLEOTIDE SEQUENCE [LARGE SCALE GENOMIC DNA]</scope>
    <source>
        <strain evidence="2">5</strain>
        <tissue evidence="2">Leaf</tissue>
    </source>
</reference>
<name>A0A7J9BXF1_GOSGO</name>
<dbReference type="OrthoDB" id="997669at2759"/>
<keyword evidence="3" id="KW-1185">Reference proteome</keyword>
<dbReference type="InterPro" id="IPR044730">
    <property type="entry name" value="RNase_H-like_dom_plant"/>
</dbReference>
<evidence type="ECO:0000259" key="1">
    <source>
        <dbReference type="Pfam" id="PF13456"/>
    </source>
</evidence>
<dbReference type="GO" id="GO:0003676">
    <property type="term" value="F:nucleic acid binding"/>
    <property type="evidence" value="ECO:0007669"/>
    <property type="project" value="InterPro"/>
</dbReference>
<sequence length="98" mass="11424">MCFRRLVVEGDSLSVIKSIKKNEEDKSVLKSITHHIYHLGMHFDDVTYLFVPRAVNETAHVLAMEGRKRRVYGSWVNGVPESVRIVAMKDRLDWNQRI</sequence>
<dbReference type="InterPro" id="IPR036397">
    <property type="entry name" value="RNaseH_sf"/>
</dbReference>
<protein>
    <recommendedName>
        <fullName evidence="1">RNase H type-1 domain-containing protein</fullName>
    </recommendedName>
</protein>
<dbReference type="InterPro" id="IPR002156">
    <property type="entry name" value="RNaseH_domain"/>
</dbReference>
<dbReference type="CDD" id="cd06222">
    <property type="entry name" value="RNase_H_like"/>
    <property type="match status" value="1"/>
</dbReference>
<feature type="domain" description="RNase H type-1" evidence="1">
    <location>
        <begin position="3"/>
        <end position="64"/>
    </location>
</feature>
<dbReference type="Proteomes" id="UP000593579">
    <property type="component" value="Unassembled WGS sequence"/>
</dbReference>
<dbReference type="GO" id="GO:0004523">
    <property type="term" value="F:RNA-DNA hybrid ribonuclease activity"/>
    <property type="evidence" value="ECO:0007669"/>
    <property type="project" value="InterPro"/>
</dbReference>
<gene>
    <name evidence="2" type="ORF">Gogos_014039</name>
</gene>
<dbReference type="EMBL" id="JABEZY010000007">
    <property type="protein sequence ID" value="MBA0740854.1"/>
    <property type="molecule type" value="Genomic_DNA"/>
</dbReference>
<dbReference type="Pfam" id="PF13456">
    <property type="entry name" value="RVT_3"/>
    <property type="match status" value="1"/>
</dbReference>
<dbReference type="AlphaFoldDB" id="A0A7J9BXF1"/>